<dbReference type="InterPro" id="IPR020846">
    <property type="entry name" value="MFS_dom"/>
</dbReference>
<dbReference type="InterPro" id="IPR001958">
    <property type="entry name" value="Tet-R_TetA/multi-R_MdtG-like"/>
</dbReference>
<evidence type="ECO:0000259" key="7">
    <source>
        <dbReference type="PROSITE" id="PS50850"/>
    </source>
</evidence>
<feature type="transmembrane region" description="Helical" evidence="6">
    <location>
        <begin position="79"/>
        <end position="98"/>
    </location>
</feature>
<evidence type="ECO:0000256" key="4">
    <source>
        <dbReference type="ARBA" id="ARBA00022989"/>
    </source>
</evidence>
<evidence type="ECO:0000256" key="3">
    <source>
        <dbReference type="ARBA" id="ARBA00022692"/>
    </source>
</evidence>
<feature type="transmembrane region" description="Helical" evidence="6">
    <location>
        <begin position="369"/>
        <end position="387"/>
    </location>
</feature>
<dbReference type="Gene3D" id="1.20.1250.20">
    <property type="entry name" value="MFS general substrate transporter like domains"/>
    <property type="match status" value="2"/>
</dbReference>
<dbReference type="Proteomes" id="UP000182836">
    <property type="component" value="Unassembled WGS sequence"/>
</dbReference>
<dbReference type="PANTHER" id="PTHR23506">
    <property type="entry name" value="GH10249P"/>
    <property type="match status" value="1"/>
</dbReference>
<dbReference type="Pfam" id="PF07690">
    <property type="entry name" value="MFS_1"/>
    <property type="match status" value="1"/>
</dbReference>
<dbReference type="EMBL" id="LGUG01000004">
    <property type="protein sequence ID" value="KON97674.1"/>
    <property type="molecule type" value="Genomic_DNA"/>
</dbReference>
<evidence type="ECO:0000256" key="2">
    <source>
        <dbReference type="ARBA" id="ARBA00022448"/>
    </source>
</evidence>
<feature type="transmembrane region" description="Helical" evidence="6">
    <location>
        <begin position="248"/>
        <end position="265"/>
    </location>
</feature>
<keyword evidence="3 6" id="KW-0812">Transmembrane</keyword>
<dbReference type="InterPro" id="IPR050930">
    <property type="entry name" value="MFS_Vesicular_Transporter"/>
</dbReference>
<evidence type="ECO:0000313" key="8">
    <source>
        <dbReference type="EMBL" id="KON97674.1"/>
    </source>
</evidence>
<name>A0A0D1V2V4_ANEMI</name>
<feature type="transmembrane region" description="Helical" evidence="6">
    <location>
        <begin position="104"/>
        <end position="128"/>
    </location>
</feature>
<keyword evidence="2" id="KW-0813">Transport</keyword>
<dbReference type="OrthoDB" id="9607at2"/>
<dbReference type="GeneID" id="42307762"/>
<dbReference type="STRING" id="47500.AF333_21750"/>
<gene>
    <name evidence="8" type="ORF">AF333_21750</name>
    <name evidence="9" type="ORF">SAMN04487909_11653</name>
</gene>
<dbReference type="EMBL" id="FNED01000016">
    <property type="protein sequence ID" value="SDJ35523.1"/>
    <property type="molecule type" value="Genomic_DNA"/>
</dbReference>
<evidence type="ECO:0000256" key="1">
    <source>
        <dbReference type="ARBA" id="ARBA00004651"/>
    </source>
</evidence>
<feature type="transmembrane region" description="Helical" evidence="6">
    <location>
        <begin position="343"/>
        <end position="363"/>
    </location>
</feature>
<dbReference type="GO" id="GO:0005886">
    <property type="term" value="C:plasma membrane"/>
    <property type="evidence" value="ECO:0007669"/>
    <property type="project" value="UniProtKB-SubCell"/>
</dbReference>
<dbReference type="InterPro" id="IPR011701">
    <property type="entry name" value="MFS"/>
</dbReference>
<feature type="transmembrane region" description="Helical" evidence="6">
    <location>
        <begin position="300"/>
        <end position="322"/>
    </location>
</feature>
<feature type="transmembrane region" description="Helical" evidence="6">
    <location>
        <begin position="277"/>
        <end position="294"/>
    </location>
</feature>
<dbReference type="PANTHER" id="PTHR23506:SF23">
    <property type="entry name" value="GH10249P"/>
    <property type="match status" value="1"/>
</dbReference>
<feature type="transmembrane region" description="Helical" evidence="6">
    <location>
        <begin position="14"/>
        <end position="34"/>
    </location>
</feature>
<evidence type="ECO:0000256" key="5">
    <source>
        <dbReference type="ARBA" id="ARBA00023136"/>
    </source>
</evidence>
<feature type="transmembrane region" description="Helical" evidence="6">
    <location>
        <begin position="167"/>
        <end position="186"/>
    </location>
</feature>
<keyword evidence="10" id="KW-1185">Reference proteome</keyword>
<comment type="subcellular location">
    <subcellularLocation>
        <location evidence="1">Cell membrane</location>
        <topology evidence="1">Multi-pass membrane protein</topology>
    </subcellularLocation>
</comment>
<protein>
    <submittedName>
        <fullName evidence="8">MFS transporter</fullName>
    </submittedName>
    <submittedName>
        <fullName evidence="9">Predicted arabinose efflux permease, MFS family</fullName>
    </submittedName>
</protein>
<dbReference type="GO" id="GO:0022857">
    <property type="term" value="F:transmembrane transporter activity"/>
    <property type="evidence" value="ECO:0007669"/>
    <property type="project" value="InterPro"/>
</dbReference>
<evidence type="ECO:0000313" key="10">
    <source>
        <dbReference type="Proteomes" id="UP000037269"/>
    </source>
</evidence>
<dbReference type="AlphaFoldDB" id="A0A0D1V2V4"/>
<feature type="domain" description="Major facilitator superfamily (MFS) profile" evidence="7">
    <location>
        <begin position="13"/>
        <end position="390"/>
    </location>
</feature>
<feature type="transmembrane region" description="Helical" evidence="6">
    <location>
        <begin position="215"/>
        <end position="236"/>
    </location>
</feature>
<evidence type="ECO:0000256" key="6">
    <source>
        <dbReference type="SAM" id="Phobius"/>
    </source>
</evidence>
<proteinExistence type="predicted"/>
<feature type="transmembrane region" description="Helical" evidence="6">
    <location>
        <begin position="135"/>
        <end position="155"/>
    </location>
</feature>
<evidence type="ECO:0000313" key="9">
    <source>
        <dbReference type="EMBL" id="SDJ35523.1"/>
    </source>
</evidence>
<evidence type="ECO:0000313" key="11">
    <source>
        <dbReference type="Proteomes" id="UP000182836"/>
    </source>
</evidence>
<reference evidence="8 10" key="1">
    <citation type="submission" date="2015-07" db="EMBL/GenBank/DDBJ databases">
        <title>Fjat-14205 dsm 2895.</title>
        <authorList>
            <person name="Liu B."/>
            <person name="Wang J."/>
            <person name="Zhu Y."/>
            <person name="Liu G."/>
            <person name="Chen Q."/>
            <person name="Chen Z."/>
            <person name="Lan J."/>
            <person name="Che J."/>
            <person name="Ge C."/>
            <person name="Shi H."/>
            <person name="Pan Z."/>
            <person name="Liu X."/>
        </authorList>
    </citation>
    <scope>NUCLEOTIDE SEQUENCE [LARGE SCALE GENOMIC DNA]</scope>
    <source>
        <strain evidence="8 10">DSM 2895</strain>
    </source>
</reference>
<organism evidence="8 10">
    <name type="scientific">Aneurinibacillus migulanus</name>
    <name type="common">Bacillus migulanus</name>
    <dbReference type="NCBI Taxonomy" id="47500"/>
    <lineage>
        <taxon>Bacteria</taxon>
        <taxon>Bacillati</taxon>
        <taxon>Bacillota</taxon>
        <taxon>Bacilli</taxon>
        <taxon>Bacillales</taxon>
        <taxon>Paenibacillaceae</taxon>
        <taxon>Aneurinibacillus group</taxon>
        <taxon>Aneurinibacillus</taxon>
    </lineage>
</organism>
<dbReference type="InterPro" id="IPR036259">
    <property type="entry name" value="MFS_trans_sf"/>
</dbReference>
<dbReference type="PRINTS" id="PR01035">
    <property type="entry name" value="TCRTETA"/>
</dbReference>
<sequence length="390" mass="42674">MNSLRRIQNDGHKCTIFAIVTFAYWFSLFVYVPILPSYVENMESSYIFIGFVLGSYGLMQIVARLPFGILSDYMNVRRPFVIFGLCTSIFSCFGFALTDGPIGALVFRAIAGISAATWVAFTVLYASYFSGKKTAWAMGSIQCIMVIAQLISMGLSGFLVNKWGWHAPFWLGGIVGGFGLVLSLYITETEGDSTRTPIKMKELTSVIRDPTLCKVSLLSIFAHSILFITMFGFMPAYALHIGADRDNLALLVFSFMLPHAIASLVSGKILVPILGQWTTLMSGFLGSTVFTLMIPFIHHFGWLCLAQIFNGFTLGLTFPLLMSMSIQSTASEKKATAMGFYQAVYAIGMFIGPFLAGGVSTAFGLEGGFILASTIGMLAACLSFYWSKEK</sequence>
<keyword evidence="4 6" id="KW-1133">Transmembrane helix</keyword>
<accession>A0A0D1V2V4</accession>
<dbReference type="PROSITE" id="PS50850">
    <property type="entry name" value="MFS"/>
    <property type="match status" value="1"/>
</dbReference>
<keyword evidence="5 6" id="KW-0472">Membrane</keyword>
<dbReference type="PATRIC" id="fig|47500.8.peg.1824"/>
<dbReference type="RefSeq" id="WP_043067012.1">
    <property type="nucleotide sequence ID" value="NZ_BJOA01000230.1"/>
</dbReference>
<dbReference type="Proteomes" id="UP000037269">
    <property type="component" value="Unassembled WGS sequence"/>
</dbReference>
<reference evidence="9 11" key="2">
    <citation type="submission" date="2016-10" db="EMBL/GenBank/DDBJ databases">
        <authorList>
            <person name="de Groot N.N."/>
        </authorList>
    </citation>
    <scope>NUCLEOTIDE SEQUENCE [LARGE SCALE GENOMIC DNA]</scope>
    <source>
        <strain evidence="9 11">DSM 2895</strain>
    </source>
</reference>
<dbReference type="SUPFAM" id="SSF103473">
    <property type="entry name" value="MFS general substrate transporter"/>
    <property type="match status" value="1"/>
</dbReference>
<feature type="transmembrane region" description="Helical" evidence="6">
    <location>
        <begin position="46"/>
        <end position="67"/>
    </location>
</feature>